<dbReference type="OrthoDB" id="467750at2"/>
<reference evidence="1" key="1">
    <citation type="journal article" date="2015" name="Genome Announc.">
        <title>Draft Genome Sequence of Tolypothrix boutellei Strain VB521301.</title>
        <authorList>
            <person name="Chandrababunaidu M.M."/>
            <person name="Singh D."/>
            <person name="Sen D."/>
            <person name="Bhan S."/>
            <person name="Das S."/>
            <person name="Gupta A."/>
            <person name="Adhikary S.P."/>
            <person name="Tripathy S."/>
        </authorList>
    </citation>
    <scope>NUCLEOTIDE SEQUENCE</scope>
    <source>
        <strain evidence="1">VB521301</strain>
    </source>
</reference>
<evidence type="ECO:0000313" key="2">
    <source>
        <dbReference type="Proteomes" id="UP000029738"/>
    </source>
</evidence>
<protein>
    <submittedName>
        <fullName evidence="1">Transposase</fullName>
    </submittedName>
</protein>
<proteinExistence type="predicted"/>
<accession>A0A8S9TD51</accession>
<evidence type="ECO:0000313" key="1">
    <source>
        <dbReference type="EMBL" id="KAF3889927.1"/>
    </source>
</evidence>
<reference evidence="1" key="2">
    <citation type="submission" date="2019-11" db="EMBL/GenBank/DDBJ databases">
        <title>Improved Assembly of Tolypothrix boutellei genome.</title>
        <authorList>
            <person name="Sarangi A.N."/>
            <person name="Mukherjee M."/>
            <person name="Ghosh S."/>
            <person name="Singh D."/>
            <person name="Das A."/>
            <person name="Kant S."/>
            <person name="Prusty A."/>
            <person name="Tripathy S."/>
        </authorList>
    </citation>
    <scope>NUCLEOTIDE SEQUENCE</scope>
    <source>
        <strain evidence="1">VB521301</strain>
    </source>
</reference>
<comment type="caution">
    <text evidence="1">The sequence shown here is derived from an EMBL/GenBank/DDBJ whole genome shotgun (WGS) entry which is preliminary data.</text>
</comment>
<dbReference type="AlphaFoldDB" id="A0A8S9TD51"/>
<organism evidence="1 2">
    <name type="scientific">Tolypothrix bouteillei VB521301</name>
    <dbReference type="NCBI Taxonomy" id="1479485"/>
    <lineage>
        <taxon>Bacteria</taxon>
        <taxon>Bacillati</taxon>
        <taxon>Cyanobacteriota</taxon>
        <taxon>Cyanophyceae</taxon>
        <taxon>Nostocales</taxon>
        <taxon>Tolypothrichaceae</taxon>
        <taxon>Tolypothrix</taxon>
    </lineage>
</organism>
<gene>
    <name evidence="1" type="ORF">DA73_0400033995</name>
</gene>
<sequence>MYRSRRQKFTLFVASVITYAALGIRLTVPRLSNEQRRGPFHREIYRQRNIVERAINKLKQFRRITTRYPI</sequence>
<keyword evidence="2" id="KW-1185">Reference proteome</keyword>
<dbReference type="Proteomes" id="UP000029738">
    <property type="component" value="Unassembled WGS sequence"/>
</dbReference>
<dbReference type="EMBL" id="JHEG04000001">
    <property type="protein sequence ID" value="KAF3889927.1"/>
    <property type="molecule type" value="Genomic_DNA"/>
</dbReference>
<name>A0A8S9TD51_9CYAN</name>